<dbReference type="PANTHER" id="PTHR30482:SF17">
    <property type="entry name" value="ABC TRANSPORTER ATP-BINDING PROTEIN"/>
    <property type="match status" value="1"/>
</dbReference>
<gene>
    <name evidence="7" type="ORF">METZ01_LOCUS500785</name>
</gene>
<organism evidence="7">
    <name type="scientific">marine metagenome</name>
    <dbReference type="NCBI Taxonomy" id="408172"/>
    <lineage>
        <taxon>unclassified sequences</taxon>
        <taxon>metagenomes</taxon>
        <taxon>ecological metagenomes</taxon>
    </lineage>
</organism>
<evidence type="ECO:0000256" key="1">
    <source>
        <dbReference type="ARBA" id="ARBA00004651"/>
    </source>
</evidence>
<dbReference type="PANTHER" id="PTHR30482">
    <property type="entry name" value="HIGH-AFFINITY BRANCHED-CHAIN AMINO ACID TRANSPORT SYSTEM PERMEASE"/>
    <property type="match status" value="1"/>
</dbReference>
<feature type="transmembrane region" description="Helical" evidence="6">
    <location>
        <begin position="167"/>
        <end position="190"/>
    </location>
</feature>
<evidence type="ECO:0000256" key="5">
    <source>
        <dbReference type="ARBA" id="ARBA00023136"/>
    </source>
</evidence>
<feature type="non-terminal residue" evidence="7">
    <location>
        <position position="1"/>
    </location>
</feature>
<dbReference type="InterPro" id="IPR001851">
    <property type="entry name" value="ABC_transp_permease"/>
</dbReference>
<evidence type="ECO:0000313" key="7">
    <source>
        <dbReference type="EMBL" id="SVE47931.1"/>
    </source>
</evidence>
<reference evidence="7" key="1">
    <citation type="submission" date="2018-05" db="EMBL/GenBank/DDBJ databases">
        <authorList>
            <person name="Lanie J.A."/>
            <person name="Ng W.-L."/>
            <person name="Kazmierczak K.M."/>
            <person name="Andrzejewski T.M."/>
            <person name="Davidsen T.M."/>
            <person name="Wayne K.J."/>
            <person name="Tettelin H."/>
            <person name="Glass J.I."/>
            <person name="Rusch D."/>
            <person name="Podicherti R."/>
            <person name="Tsui H.-C.T."/>
            <person name="Winkler M.E."/>
        </authorList>
    </citation>
    <scope>NUCLEOTIDE SEQUENCE</scope>
</reference>
<feature type="transmembrane region" description="Helical" evidence="6">
    <location>
        <begin position="79"/>
        <end position="97"/>
    </location>
</feature>
<feature type="transmembrane region" description="Helical" evidence="6">
    <location>
        <begin position="30"/>
        <end position="51"/>
    </location>
</feature>
<keyword evidence="3 6" id="KW-0812">Transmembrane</keyword>
<keyword evidence="2" id="KW-1003">Cell membrane</keyword>
<dbReference type="GO" id="GO:0015658">
    <property type="term" value="F:branched-chain amino acid transmembrane transporter activity"/>
    <property type="evidence" value="ECO:0007669"/>
    <property type="project" value="InterPro"/>
</dbReference>
<feature type="transmembrane region" description="Helical" evidence="6">
    <location>
        <begin position="202"/>
        <end position="226"/>
    </location>
</feature>
<comment type="subcellular location">
    <subcellularLocation>
        <location evidence="1">Cell membrane</location>
        <topology evidence="1">Multi-pass membrane protein</topology>
    </subcellularLocation>
</comment>
<proteinExistence type="predicted"/>
<evidence type="ECO:0000256" key="3">
    <source>
        <dbReference type="ARBA" id="ARBA00022692"/>
    </source>
</evidence>
<feature type="non-terminal residue" evidence="7">
    <location>
        <position position="234"/>
    </location>
</feature>
<dbReference type="CDD" id="cd06581">
    <property type="entry name" value="TM_PBP1_LivM_like"/>
    <property type="match status" value="1"/>
</dbReference>
<evidence type="ECO:0000256" key="2">
    <source>
        <dbReference type="ARBA" id="ARBA00022475"/>
    </source>
</evidence>
<dbReference type="EMBL" id="UINC01220147">
    <property type="protein sequence ID" value="SVE47931.1"/>
    <property type="molecule type" value="Genomic_DNA"/>
</dbReference>
<accession>A0A383DTV5</accession>
<evidence type="ECO:0000256" key="6">
    <source>
        <dbReference type="SAM" id="Phobius"/>
    </source>
</evidence>
<keyword evidence="5 6" id="KW-0472">Membrane</keyword>
<feature type="transmembrane region" description="Helical" evidence="6">
    <location>
        <begin position="6"/>
        <end position="23"/>
    </location>
</feature>
<dbReference type="Pfam" id="PF02653">
    <property type="entry name" value="BPD_transp_2"/>
    <property type="match status" value="1"/>
</dbReference>
<keyword evidence="4 6" id="KW-1133">Transmembrane helix</keyword>
<evidence type="ECO:0008006" key="8">
    <source>
        <dbReference type="Google" id="ProtNLM"/>
    </source>
</evidence>
<dbReference type="AlphaFoldDB" id="A0A383DTV5"/>
<evidence type="ECO:0000256" key="4">
    <source>
        <dbReference type="ARBA" id="ARBA00022989"/>
    </source>
</evidence>
<name>A0A383DTV5_9ZZZZ</name>
<protein>
    <recommendedName>
        <fullName evidence="8">Branched-chain amino acid ABC transporter permease</fullName>
    </recommendedName>
</protein>
<dbReference type="GO" id="GO:0005886">
    <property type="term" value="C:plasma membrane"/>
    <property type="evidence" value="ECO:0007669"/>
    <property type="project" value="UniProtKB-SubCell"/>
</dbReference>
<dbReference type="InterPro" id="IPR043428">
    <property type="entry name" value="LivM-like"/>
</dbReference>
<sequence length="234" mass="25393">GLMPLFGGLVGLLFGTLIGYVSTRRAGTTFAMISLGFGEMITAMTLIWVAFFNGEEGIQTDRMIGPEPFGVSFGPDIEVYYLIAAWSFLCIVAMYALTRTPFGRMSNAVRDNPERAEFIGYNTQRVRWQAFALSSFFAGVAGSLHALNYEHVGVETVSIAQSGTVLFMAYIGGVGSFIGPILGAILITFLNSVLSGVTEAWYLYLGLLFVSIVMFAPFGLAGIVMMHEPIWKTA</sequence>